<dbReference type="PANTHER" id="PTHR34580:SF1">
    <property type="entry name" value="PROTEIN PAFC"/>
    <property type="match status" value="1"/>
</dbReference>
<evidence type="ECO:0000259" key="3">
    <source>
        <dbReference type="Pfam" id="PF25583"/>
    </source>
</evidence>
<dbReference type="SUPFAM" id="SSF46785">
    <property type="entry name" value="Winged helix' DNA-binding domain"/>
    <property type="match status" value="1"/>
</dbReference>
<feature type="domain" description="FokI D3" evidence="2">
    <location>
        <begin position="13"/>
        <end position="64"/>
    </location>
</feature>
<evidence type="ECO:0000313" key="5">
    <source>
        <dbReference type="Proteomes" id="UP000016662"/>
    </source>
</evidence>
<dbReference type="OrthoDB" id="9772503at2"/>
<dbReference type="PATRIC" id="fig|411473.3.peg.1385"/>
<dbReference type="STRING" id="411473.RUMCAL_01695"/>
<feature type="domain" description="WYL" evidence="1">
    <location>
        <begin position="143"/>
        <end position="216"/>
    </location>
</feature>
<dbReference type="InterPro" id="IPR036390">
    <property type="entry name" value="WH_DNA-bd_sf"/>
</dbReference>
<name>U2M726_9FIRM</name>
<dbReference type="InterPro" id="IPR051534">
    <property type="entry name" value="CBASS_pafABC_assoc_protein"/>
</dbReference>
<dbReference type="Proteomes" id="UP000016662">
    <property type="component" value="Unassembled WGS sequence"/>
</dbReference>
<dbReference type="PROSITE" id="PS52050">
    <property type="entry name" value="WYL"/>
    <property type="match status" value="1"/>
</dbReference>
<proteinExistence type="predicted"/>
<dbReference type="EMBL" id="AWVF01000215">
    <property type="protein sequence ID" value="ERJ95118.1"/>
    <property type="molecule type" value="Genomic_DNA"/>
</dbReference>
<evidence type="ECO:0000259" key="1">
    <source>
        <dbReference type="Pfam" id="PF13280"/>
    </source>
</evidence>
<dbReference type="InterPro" id="IPR031655">
    <property type="entry name" value="FokI_D3"/>
</dbReference>
<dbReference type="Pfam" id="PF25583">
    <property type="entry name" value="WCX"/>
    <property type="match status" value="1"/>
</dbReference>
<dbReference type="AlphaFoldDB" id="U2M726"/>
<organism evidence="4 5">
    <name type="scientific">Ruminococcus callidus ATCC 27760</name>
    <dbReference type="NCBI Taxonomy" id="411473"/>
    <lineage>
        <taxon>Bacteria</taxon>
        <taxon>Bacillati</taxon>
        <taxon>Bacillota</taxon>
        <taxon>Clostridia</taxon>
        <taxon>Eubacteriales</taxon>
        <taxon>Oscillospiraceae</taxon>
        <taxon>Ruminococcus</taxon>
    </lineage>
</organism>
<evidence type="ECO:0000259" key="2">
    <source>
        <dbReference type="Pfam" id="PF16902"/>
    </source>
</evidence>
<feature type="domain" description="WCX" evidence="3">
    <location>
        <begin position="261"/>
        <end position="317"/>
    </location>
</feature>
<dbReference type="InterPro" id="IPR026881">
    <property type="entry name" value="WYL_dom"/>
</dbReference>
<dbReference type="RefSeq" id="WP_021683164.1">
    <property type="nucleotide sequence ID" value="NZ_KI260466.1"/>
</dbReference>
<evidence type="ECO:0000313" key="4">
    <source>
        <dbReference type="EMBL" id="ERJ95118.1"/>
    </source>
</evidence>
<protein>
    <submittedName>
        <fullName evidence="4">Uncharacterized protein</fullName>
    </submittedName>
</protein>
<accession>U2M726</accession>
<dbReference type="eggNOG" id="COG2378">
    <property type="taxonomic scope" value="Bacteria"/>
</dbReference>
<sequence length="332" mass="38783">MPKSENQKQKLLYLLKFFYEETDEDHPLTVNEIIAKLNQNGISAARRSIYDDIRTLQDFGIDIVIRKSKTCAYFLGSRLFETSELKILIDSIQSSRFITKKKSESIIKRLKQLASKPQARSFSGQIYIYDRIKSMNESILYNVDTLHNAIAANRRITFRYFDYNIKREKVFRKNGELYSADPLALTFDNENYYLISYHHKYEGYVHYRVDKMTDIHISPEKRSIPNERFNAAAYVKPMFFMFDGEIEQITALFHISYLNIILDRFGDNVILHETEDAECFQATFKAAVSPTFLSWIMGFGSGALILSPQWVADELKRLSLETAEMYTDMKES</sequence>
<comment type="caution">
    <text evidence="4">The sequence shown here is derived from an EMBL/GenBank/DDBJ whole genome shotgun (WGS) entry which is preliminary data.</text>
</comment>
<dbReference type="Pfam" id="PF16902">
    <property type="entry name" value="FokI_D3"/>
    <property type="match status" value="1"/>
</dbReference>
<dbReference type="Pfam" id="PF13280">
    <property type="entry name" value="WYL"/>
    <property type="match status" value="1"/>
</dbReference>
<gene>
    <name evidence="4" type="ORF">RUMCAL_01695</name>
</gene>
<dbReference type="PANTHER" id="PTHR34580">
    <property type="match status" value="1"/>
</dbReference>
<dbReference type="InterPro" id="IPR057727">
    <property type="entry name" value="WCX_dom"/>
</dbReference>
<reference evidence="4 5" key="1">
    <citation type="submission" date="2013-07" db="EMBL/GenBank/DDBJ databases">
        <authorList>
            <person name="Weinstock G."/>
            <person name="Sodergren E."/>
            <person name="Wylie T."/>
            <person name="Fulton L."/>
            <person name="Fulton R."/>
            <person name="Fronick C."/>
            <person name="O'Laughlin M."/>
            <person name="Godfrey J."/>
            <person name="Miner T."/>
            <person name="Herter B."/>
            <person name="Appelbaum E."/>
            <person name="Cordes M."/>
            <person name="Lek S."/>
            <person name="Wollam A."/>
            <person name="Pepin K.H."/>
            <person name="Palsikar V.B."/>
            <person name="Mitreva M."/>
            <person name="Wilson R.K."/>
        </authorList>
    </citation>
    <scope>NUCLEOTIDE SEQUENCE [LARGE SCALE GENOMIC DNA]</scope>
    <source>
        <strain evidence="4 5">ATCC 27760</strain>
    </source>
</reference>
<keyword evidence="5" id="KW-1185">Reference proteome</keyword>
<dbReference type="HOGENOM" id="CLU_053686_0_0_9"/>